<feature type="transmembrane region" description="Helical" evidence="8">
    <location>
        <begin position="363"/>
        <end position="382"/>
    </location>
</feature>
<reference evidence="10" key="1">
    <citation type="submission" date="2018-04" db="EMBL/GenBank/DDBJ databases">
        <authorList>
            <person name="Liu S."/>
            <person name="Wang Z."/>
            <person name="Li J."/>
        </authorList>
    </citation>
    <scope>NUCLEOTIDE SEQUENCE [LARGE SCALE GENOMIC DNA]</scope>
    <source>
        <strain evidence="10">2189</strain>
    </source>
</reference>
<keyword evidence="10" id="KW-1185">Reference proteome</keyword>
<comment type="caution">
    <text evidence="9">The sequence shown here is derived from an EMBL/GenBank/DDBJ whole genome shotgun (WGS) entry which is preliminary data.</text>
</comment>
<evidence type="ECO:0000256" key="5">
    <source>
        <dbReference type="ARBA" id="ARBA00022989"/>
    </source>
</evidence>
<evidence type="ECO:0000256" key="3">
    <source>
        <dbReference type="ARBA" id="ARBA00022679"/>
    </source>
</evidence>
<dbReference type="EMBL" id="QEEZ01000007">
    <property type="protein sequence ID" value="PWC01875.1"/>
    <property type="molecule type" value="Genomic_DNA"/>
</dbReference>
<comment type="similarity">
    <text evidence="7">Belongs to the glycosyltransferase 87 family.</text>
</comment>
<evidence type="ECO:0000313" key="9">
    <source>
        <dbReference type="EMBL" id="PWC01875.1"/>
    </source>
</evidence>
<feature type="transmembrane region" description="Helical" evidence="8">
    <location>
        <begin position="9"/>
        <end position="27"/>
    </location>
</feature>
<dbReference type="GO" id="GO:0016758">
    <property type="term" value="F:hexosyltransferase activity"/>
    <property type="evidence" value="ECO:0007669"/>
    <property type="project" value="InterPro"/>
</dbReference>
<keyword evidence="5 8" id="KW-1133">Transmembrane helix</keyword>
<dbReference type="KEGG" id="cyz:C3B44_03590"/>
<evidence type="ECO:0000256" key="7">
    <source>
        <dbReference type="ARBA" id="ARBA00024033"/>
    </source>
</evidence>
<sequence length="409" mass="43701">MPLHVRLRSLWPLPVALALVVLAPWIIDVSADGIGLSYHLDTHVYRSGAEAVLAGDNPYTRLFSVQDTALPFTYPPLAAVLFIPLTWVSVELGGFLMTVVSLAALVLVLVVTLRSLNLPIVLALWLLPLAALFEPVRDTISFGQINLLLMAAVVVDTLGPKHRLTGALSGLAAAVKLTPAVFVVFFLIRRDYRSAATMAGSALAATAAAALVVPEATLHYLRTTLVDTERIGAQSYSKNQSLTGALSRVFDAQTVDTLWLLLVPTVIVLALVAAWRVRRHQAGLLSVVSLISLLCSPVSWSHHWVWLVVIALVFLAAARTSRGAWGMLGVVVVAAVLPPHALLPHDDGREATWTLAMHIVGDTFVWIAVAVLFIGALCPRVLAAAPGRGARPATWRSRAPENASQSAAG</sequence>
<dbReference type="Pfam" id="PF09594">
    <property type="entry name" value="GT87"/>
    <property type="match status" value="1"/>
</dbReference>
<evidence type="ECO:0000256" key="1">
    <source>
        <dbReference type="ARBA" id="ARBA00004651"/>
    </source>
</evidence>
<name>A0A2U1T7C8_9CORY</name>
<evidence type="ECO:0000256" key="6">
    <source>
        <dbReference type="ARBA" id="ARBA00023136"/>
    </source>
</evidence>
<keyword evidence="6 8" id="KW-0472">Membrane</keyword>
<feature type="transmembrane region" description="Helical" evidence="8">
    <location>
        <begin position="166"/>
        <end position="188"/>
    </location>
</feature>
<proteinExistence type="inferred from homology"/>
<dbReference type="Proteomes" id="UP000244989">
    <property type="component" value="Unassembled WGS sequence"/>
</dbReference>
<protein>
    <submittedName>
        <fullName evidence="9">DUF2029 domain-containing protein</fullName>
    </submittedName>
</protein>
<keyword evidence="3" id="KW-0808">Transferase</keyword>
<evidence type="ECO:0000256" key="8">
    <source>
        <dbReference type="SAM" id="Phobius"/>
    </source>
</evidence>
<dbReference type="AlphaFoldDB" id="A0A2U1T7C8"/>
<feature type="transmembrane region" description="Helical" evidence="8">
    <location>
        <begin position="116"/>
        <end position="133"/>
    </location>
</feature>
<accession>A0A2U1T7C8</accession>
<evidence type="ECO:0000256" key="2">
    <source>
        <dbReference type="ARBA" id="ARBA00022475"/>
    </source>
</evidence>
<comment type="subcellular location">
    <subcellularLocation>
        <location evidence="1">Cell membrane</location>
        <topology evidence="1">Multi-pass membrane protein</topology>
    </subcellularLocation>
</comment>
<feature type="transmembrane region" description="Helical" evidence="8">
    <location>
        <begin position="77"/>
        <end position="109"/>
    </location>
</feature>
<dbReference type="RefSeq" id="WP_108431172.1">
    <property type="nucleotide sequence ID" value="NZ_CP026947.1"/>
</dbReference>
<feature type="transmembrane region" description="Helical" evidence="8">
    <location>
        <begin position="324"/>
        <end position="343"/>
    </location>
</feature>
<dbReference type="OrthoDB" id="9774600at2"/>
<keyword evidence="2" id="KW-1003">Cell membrane</keyword>
<gene>
    <name evidence="9" type="ORF">DF222_04655</name>
</gene>
<evidence type="ECO:0000256" key="4">
    <source>
        <dbReference type="ARBA" id="ARBA00022692"/>
    </source>
</evidence>
<organism evidence="9 10">
    <name type="scientific">Corynebacterium yudongzhengii</name>
    <dbReference type="NCBI Taxonomy" id="2080740"/>
    <lineage>
        <taxon>Bacteria</taxon>
        <taxon>Bacillati</taxon>
        <taxon>Actinomycetota</taxon>
        <taxon>Actinomycetes</taxon>
        <taxon>Mycobacteriales</taxon>
        <taxon>Corynebacteriaceae</taxon>
        <taxon>Corynebacterium</taxon>
    </lineage>
</organism>
<evidence type="ECO:0000313" key="10">
    <source>
        <dbReference type="Proteomes" id="UP000244989"/>
    </source>
</evidence>
<dbReference type="InterPro" id="IPR018584">
    <property type="entry name" value="GT87"/>
</dbReference>
<keyword evidence="4 8" id="KW-0812">Transmembrane</keyword>
<feature type="transmembrane region" description="Helical" evidence="8">
    <location>
        <begin position="297"/>
        <end position="317"/>
    </location>
</feature>
<dbReference type="GO" id="GO:0005886">
    <property type="term" value="C:plasma membrane"/>
    <property type="evidence" value="ECO:0007669"/>
    <property type="project" value="UniProtKB-SubCell"/>
</dbReference>
<feature type="transmembrane region" description="Helical" evidence="8">
    <location>
        <begin position="258"/>
        <end position="277"/>
    </location>
</feature>